<organism evidence="3 4">
    <name type="scientific">Cellulomonas carbonis T26</name>
    <dbReference type="NCBI Taxonomy" id="947969"/>
    <lineage>
        <taxon>Bacteria</taxon>
        <taxon>Bacillati</taxon>
        <taxon>Actinomycetota</taxon>
        <taxon>Actinomycetes</taxon>
        <taxon>Micrococcales</taxon>
        <taxon>Cellulomonadaceae</taxon>
        <taxon>Cellulomonas</taxon>
    </lineage>
</organism>
<reference evidence="3 4" key="2">
    <citation type="journal article" date="2015" name="Stand. Genomic Sci.">
        <title>Draft genome sequence of Cellulomonas carbonis T26(T) and comparative analysis of six Cellulomonas genomes.</title>
        <authorList>
            <person name="Zhuang W."/>
            <person name="Zhang S."/>
            <person name="Xia X."/>
            <person name="Wang G."/>
        </authorList>
    </citation>
    <scope>NUCLEOTIDE SEQUENCE [LARGE SCALE GENOMIC DNA]</scope>
    <source>
        <strain evidence="3 4">T26</strain>
    </source>
</reference>
<dbReference type="Pfam" id="PF11716">
    <property type="entry name" value="MDMPI_N"/>
    <property type="match status" value="1"/>
</dbReference>
<keyword evidence="4" id="KW-1185">Reference proteome</keyword>
<name>A0A0A0BPS0_9CELL</name>
<evidence type="ECO:0000259" key="2">
    <source>
        <dbReference type="Pfam" id="PF11716"/>
    </source>
</evidence>
<dbReference type="RefSeq" id="WP_052426338.1">
    <property type="nucleotide sequence ID" value="NZ_AXCY01000069.1"/>
</dbReference>
<protein>
    <recommendedName>
        <fullName evidence="5">Mycothiol-dependent maleylpyruvate isomerase metal-binding domain-containing protein</fullName>
    </recommendedName>
</protein>
<dbReference type="PANTHER" id="PTHR40758:SF1">
    <property type="entry name" value="CONSERVED PROTEIN"/>
    <property type="match status" value="1"/>
</dbReference>
<dbReference type="InterPro" id="IPR017517">
    <property type="entry name" value="Maleyloyr_isom"/>
</dbReference>
<dbReference type="PANTHER" id="PTHR40758">
    <property type="entry name" value="CONSERVED PROTEIN"/>
    <property type="match status" value="1"/>
</dbReference>
<dbReference type="EMBL" id="AXCY01000069">
    <property type="protein sequence ID" value="KGM09955.1"/>
    <property type="molecule type" value="Genomic_DNA"/>
</dbReference>
<dbReference type="NCBIfam" id="TIGR03083">
    <property type="entry name" value="maleylpyruvate isomerase family mycothiol-dependent enzyme"/>
    <property type="match status" value="1"/>
</dbReference>
<gene>
    <name evidence="3" type="ORF">N868_17500</name>
</gene>
<dbReference type="AlphaFoldDB" id="A0A0A0BPS0"/>
<dbReference type="InterPro" id="IPR034660">
    <property type="entry name" value="DinB/YfiT-like"/>
</dbReference>
<comment type="caution">
    <text evidence="3">The sequence shown here is derived from an EMBL/GenBank/DDBJ whole genome shotgun (WGS) entry which is preliminary data.</text>
</comment>
<reference evidence="3 4" key="1">
    <citation type="submission" date="2013-08" db="EMBL/GenBank/DDBJ databases">
        <title>Genome sequencing of Cellulomonas carbonis T26.</title>
        <authorList>
            <person name="Chen F."/>
            <person name="Li Y."/>
            <person name="Wang G."/>
        </authorList>
    </citation>
    <scope>NUCLEOTIDE SEQUENCE [LARGE SCALE GENOMIC DNA]</scope>
    <source>
        <strain evidence="3 4">T26</strain>
    </source>
</reference>
<dbReference type="SUPFAM" id="SSF109854">
    <property type="entry name" value="DinB/YfiT-like putative metalloenzymes"/>
    <property type="match status" value="1"/>
</dbReference>
<dbReference type="OrthoDB" id="3671213at2"/>
<sequence length="264" mass="28519">MDHDRYVLSLREESERFLSALAGVDDDARVPTCDWTVADLVWHLGEVQHFWARVVAGADLDAYVDPVRPPDDDLRDFAATAGTELLAALASRRPDDVTWSWHEDGGTVAWAARRQAHEALVHRVDAELAAGRPVTPPTAELAADGVDELLRYFVHGAPSWGDFTPDGVTVRLEATTTGDVWTLALGRFTGTSPTSGTHHDLDAAALLAEDDGGVDDLVVRGSGWDLDRWLWGRGDAAALELAGDPARIDALASRLRALVADATQ</sequence>
<evidence type="ECO:0008006" key="5">
    <source>
        <dbReference type="Google" id="ProtNLM"/>
    </source>
</evidence>
<dbReference type="GO" id="GO:0005886">
    <property type="term" value="C:plasma membrane"/>
    <property type="evidence" value="ECO:0007669"/>
    <property type="project" value="TreeGrafter"/>
</dbReference>
<evidence type="ECO:0000259" key="1">
    <source>
        <dbReference type="Pfam" id="PF07398"/>
    </source>
</evidence>
<dbReference type="InterPro" id="IPR010872">
    <property type="entry name" value="MDMPI_C-term_domain"/>
</dbReference>
<accession>A0A0A0BPS0</accession>
<evidence type="ECO:0000313" key="3">
    <source>
        <dbReference type="EMBL" id="KGM09955.1"/>
    </source>
</evidence>
<feature type="domain" description="MDMPI C-terminal" evidence="1">
    <location>
        <begin position="140"/>
        <end position="249"/>
    </location>
</feature>
<dbReference type="Gene3D" id="1.20.120.450">
    <property type="entry name" value="dinb family like domain"/>
    <property type="match status" value="1"/>
</dbReference>
<dbReference type="InterPro" id="IPR024344">
    <property type="entry name" value="MDMPI_metal-binding"/>
</dbReference>
<proteinExistence type="predicted"/>
<evidence type="ECO:0000313" key="4">
    <source>
        <dbReference type="Proteomes" id="UP000029839"/>
    </source>
</evidence>
<dbReference type="Pfam" id="PF07398">
    <property type="entry name" value="MDMPI_C"/>
    <property type="match status" value="1"/>
</dbReference>
<dbReference type="Proteomes" id="UP000029839">
    <property type="component" value="Unassembled WGS sequence"/>
</dbReference>
<dbReference type="GO" id="GO:0046872">
    <property type="term" value="F:metal ion binding"/>
    <property type="evidence" value="ECO:0007669"/>
    <property type="project" value="InterPro"/>
</dbReference>
<feature type="domain" description="Mycothiol-dependent maleylpyruvate isomerase metal-binding" evidence="2">
    <location>
        <begin position="10"/>
        <end position="126"/>
    </location>
</feature>